<accession>A0A507B352</accession>
<dbReference type="AlphaFoldDB" id="A0A507B352"/>
<name>A0A507B352_9PEZI</name>
<feature type="compositionally biased region" description="Pro residues" evidence="1">
    <location>
        <begin position="113"/>
        <end position="130"/>
    </location>
</feature>
<dbReference type="OrthoDB" id="5325862at2759"/>
<feature type="region of interest" description="Disordered" evidence="1">
    <location>
        <begin position="290"/>
        <end position="330"/>
    </location>
</feature>
<feature type="compositionally biased region" description="Low complexity" evidence="1">
    <location>
        <begin position="290"/>
        <end position="305"/>
    </location>
</feature>
<evidence type="ECO:0000313" key="3">
    <source>
        <dbReference type="Proteomes" id="UP000319257"/>
    </source>
</evidence>
<dbReference type="InParanoid" id="A0A507B352"/>
<proteinExistence type="predicted"/>
<feature type="compositionally biased region" description="Polar residues" evidence="1">
    <location>
        <begin position="66"/>
        <end position="82"/>
    </location>
</feature>
<gene>
    <name evidence="2" type="ORF">E0L32_008047</name>
</gene>
<protein>
    <submittedName>
        <fullName evidence="2">Uncharacterized protein</fullName>
    </submittedName>
</protein>
<evidence type="ECO:0000313" key="2">
    <source>
        <dbReference type="EMBL" id="TPX11010.1"/>
    </source>
</evidence>
<dbReference type="EMBL" id="SKBQ01000051">
    <property type="protein sequence ID" value="TPX11010.1"/>
    <property type="molecule type" value="Genomic_DNA"/>
</dbReference>
<feature type="region of interest" description="Disordered" evidence="1">
    <location>
        <begin position="1"/>
        <end position="206"/>
    </location>
</feature>
<comment type="caution">
    <text evidence="2">The sequence shown here is derived from an EMBL/GenBank/DDBJ whole genome shotgun (WGS) entry which is preliminary data.</text>
</comment>
<keyword evidence="3" id="KW-1185">Reference proteome</keyword>
<dbReference type="RefSeq" id="XP_030992721.1">
    <property type="nucleotide sequence ID" value="XM_031142858.1"/>
</dbReference>
<reference evidence="2 3" key="1">
    <citation type="submission" date="2019-06" db="EMBL/GenBank/DDBJ databases">
        <title>Draft genome sequence of the filamentous fungus Phialemoniopsis curvata isolated from diesel fuel.</title>
        <authorList>
            <person name="Varaljay V.A."/>
            <person name="Lyon W.J."/>
            <person name="Crouch A.L."/>
            <person name="Drake C.E."/>
            <person name="Hollomon J.M."/>
            <person name="Nadeau L.J."/>
            <person name="Nunn H.S."/>
            <person name="Stevenson B.S."/>
            <person name="Bojanowski C.L."/>
            <person name="Crookes-Goodson W.J."/>
        </authorList>
    </citation>
    <scope>NUCLEOTIDE SEQUENCE [LARGE SCALE GENOMIC DNA]</scope>
    <source>
        <strain evidence="2 3">D216</strain>
    </source>
</reference>
<feature type="compositionally biased region" description="Low complexity" evidence="1">
    <location>
        <begin position="83"/>
        <end position="95"/>
    </location>
</feature>
<dbReference type="STRING" id="1093900.A0A507B352"/>
<evidence type="ECO:0000256" key="1">
    <source>
        <dbReference type="SAM" id="MobiDB-lite"/>
    </source>
</evidence>
<dbReference type="GeneID" id="41975494"/>
<organism evidence="2 3">
    <name type="scientific">Thyridium curvatum</name>
    <dbReference type="NCBI Taxonomy" id="1093900"/>
    <lineage>
        <taxon>Eukaryota</taxon>
        <taxon>Fungi</taxon>
        <taxon>Dikarya</taxon>
        <taxon>Ascomycota</taxon>
        <taxon>Pezizomycotina</taxon>
        <taxon>Sordariomycetes</taxon>
        <taxon>Sordariomycetidae</taxon>
        <taxon>Thyridiales</taxon>
        <taxon>Thyridiaceae</taxon>
        <taxon>Thyridium</taxon>
    </lineage>
</organism>
<dbReference type="Proteomes" id="UP000319257">
    <property type="component" value="Unassembled WGS sequence"/>
</dbReference>
<sequence length="376" mass="40036">MLEKTPELLHQQGTSVPPPYEAHSIAPGSSVPRTADARDMFEEDAGATSPSSSDEAEDQPPAYSDSVPSSAAATDTKQQQRQALPATAPAPNFAPTIQLQIQTPGKAWLSWPSPTPPDPVPVFAVSPPPRHAGATGLLLPLPLPPDDDDVGTPSQTPSFVSIRPERRSGSCSLYLGGDLGGEAGPETSRARPVSSTTYRFGHGRPPRVRLVLPPGLAATTTTTGEEEGDGEEEEWDSFEVRSSGLLTRAAQFRTRRLGDFEWRYGSRKERRAAGADDLLVLERLVAATGSSSSGSSAATSRRAVAQLVRSGEHRDPGSGRSSAGNGGRLQVDLSPWEKRHRDMALVAAVTTCLVMLKREVDRRREQQIAVIASGAL</sequence>